<evidence type="ECO:0000313" key="3">
    <source>
        <dbReference type="Proteomes" id="UP000479526"/>
    </source>
</evidence>
<name>A0A7C9JDR0_9ACTN</name>
<protein>
    <submittedName>
        <fullName evidence="2">Uncharacterized protein</fullName>
    </submittedName>
</protein>
<feature type="compositionally biased region" description="Low complexity" evidence="1">
    <location>
        <begin position="111"/>
        <end position="137"/>
    </location>
</feature>
<dbReference type="EMBL" id="WXEW01000003">
    <property type="protein sequence ID" value="NAS22503.1"/>
    <property type="molecule type" value="Genomic_DNA"/>
</dbReference>
<feature type="compositionally biased region" description="Basic and acidic residues" evidence="1">
    <location>
        <begin position="98"/>
        <end position="108"/>
    </location>
</feature>
<dbReference type="RefSeq" id="WP_161479865.1">
    <property type="nucleotide sequence ID" value="NZ_WXEW01000003.1"/>
</dbReference>
<comment type="caution">
    <text evidence="2">The sequence shown here is derived from an EMBL/GenBank/DDBJ whole genome shotgun (WGS) entry which is preliminary data.</text>
</comment>
<reference evidence="2 3" key="1">
    <citation type="submission" date="2020-01" db="EMBL/GenBank/DDBJ databases">
        <title>Herbidospora sp. NEAU-GS84 nov., a novel actinomycete isolated from soil.</title>
        <authorList>
            <person name="Han L."/>
        </authorList>
    </citation>
    <scope>NUCLEOTIDE SEQUENCE [LARGE SCALE GENOMIC DNA]</scope>
    <source>
        <strain evidence="2 3">NEAU-GS84</strain>
    </source>
</reference>
<sequence>MNKWSGDMLKSPEAVATLTAQIRRALTEYADYIAGIRREAEAMWEANPPEEYGSAEAGWRHRRTVAAFRDIQGFMEDAARATFQLEARYRRNYHEVPARRRAAKEARVSRRLALPQSPAQPARSSSSRPSARPAARPAADESFLDLIQKKGRSA</sequence>
<evidence type="ECO:0000313" key="2">
    <source>
        <dbReference type="EMBL" id="NAS22503.1"/>
    </source>
</evidence>
<keyword evidence="3" id="KW-1185">Reference proteome</keyword>
<proteinExistence type="predicted"/>
<accession>A0A7C9JDR0</accession>
<organism evidence="2 3">
    <name type="scientific">Herbidospora solisilvae</name>
    <dbReference type="NCBI Taxonomy" id="2696284"/>
    <lineage>
        <taxon>Bacteria</taxon>
        <taxon>Bacillati</taxon>
        <taxon>Actinomycetota</taxon>
        <taxon>Actinomycetes</taxon>
        <taxon>Streptosporangiales</taxon>
        <taxon>Streptosporangiaceae</taxon>
        <taxon>Herbidospora</taxon>
    </lineage>
</organism>
<gene>
    <name evidence="2" type="ORF">GT755_12500</name>
</gene>
<dbReference type="Proteomes" id="UP000479526">
    <property type="component" value="Unassembled WGS sequence"/>
</dbReference>
<evidence type="ECO:0000256" key="1">
    <source>
        <dbReference type="SAM" id="MobiDB-lite"/>
    </source>
</evidence>
<feature type="region of interest" description="Disordered" evidence="1">
    <location>
        <begin position="98"/>
        <end position="154"/>
    </location>
</feature>
<dbReference type="AlphaFoldDB" id="A0A7C9JDR0"/>